<evidence type="ECO:0000313" key="1">
    <source>
        <dbReference type="EMBL" id="GAA0254975.1"/>
    </source>
</evidence>
<sequence length="256" mass="27931">MAGRTRYKSVDLNPVVLPSRLWSRPLPADAWEAPASWVDRRDPVRADHFAKRAAGVCELYSACLARATPVPAEHGTIALRAVDEDVEPGYSVPAPRTADLATARLDPALLDLPPAARPIAYLNWLQPVLLGLAAARGVSPAGFEEAFDATMAAGCLMTWIGPGRSTPDRRHRAVPHYAIDAEGDAWLRLVITDRSGTVVAEGGPWDSDLKPYRWHRHARTLTWLTPTEASIETFLPATAKAWGVDQRHTLRMAVGP</sequence>
<organism evidence="1 2">
    <name type="scientific">Cryptosporangium japonicum</name>
    <dbReference type="NCBI Taxonomy" id="80872"/>
    <lineage>
        <taxon>Bacteria</taxon>
        <taxon>Bacillati</taxon>
        <taxon>Actinomycetota</taxon>
        <taxon>Actinomycetes</taxon>
        <taxon>Cryptosporangiales</taxon>
        <taxon>Cryptosporangiaceae</taxon>
        <taxon>Cryptosporangium</taxon>
    </lineage>
</organism>
<reference evidence="2" key="1">
    <citation type="journal article" date="2019" name="Int. J. Syst. Evol. Microbiol.">
        <title>The Global Catalogue of Microorganisms (GCM) 10K type strain sequencing project: providing services to taxonomists for standard genome sequencing and annotation.</title>
        <authorList>
            <consortium name="The Broad Institute Genomics Platform"/>
            <consortium name="The Broad Institute Genome Sequencing Center for Infectious Disease"/>
            <person name="Wu L."/>
            <person name="Ma J."/>
        </authorList>
    </citation>
    <scope>NUCLEOTIDE SEQUENCE [LARGE SCALE GENOMIC DNA]</scope>
    <source>
        <strain evidence="2">JCM 10425</strain>
    </source>
</reference>
<comment type="caution">
    <text evidence="1">The sequence shown here is derived from an EMBL/GenBank/DDBJ whole genome shotgun (WGS) entry which is preliminary data.</text>
</comment>
<dbReference type="EMBL" id="BAAAGX010000017">
    <property type="protein sequence ID" value="GAA0254975.1"/>
    <property type="molecule type" value="Genomic_DNA"/>
</dbReference>
<proteinExistence type="predicted"/>
<dbReference type="Proteomes" id="UP001500967">
    <property type="component" value="Unassembled WGS sequence"/>
</dbReference>
<evidence type="ECO:0000313" key="2">
    <source>
        <dbReference type="Proteomes" id="UP001500967"/>
    </source>
</evidence>
<gene>
    <name evidence="1" type="ORF">GCM10009539_45230</name>
</gene>
<name>A0ABP3EAV7_9ACTN</name>
<keyword evidence="2" id="KW-1185">Reference proteome</keyword>
<dbReference type="RefSeq" id="WP_344650886.1">
    <property type="nucleotide sequence ID" value="NZ_BAAAGX010000017.1"/>
</dbReference>
<accession>A0ABP3EAV7</accession>
<protein>
    <submittedName>
        <fullName evidence="1">Uncharacterized protein</fullName>
    </submittedName>
</protein>